<dbReference type="Proteomes" id="UP000028492">
    <property type="component" value="Plasmid pAmyja1"/>
</dbReference>
<sequence>MTSRNTKRLLRERKAATGEKHTDALRALNEQRDAVTAALDDLPTSRGEQFGWHEFDHEQSNDLFKCGFCGAYEVEFKAAGAPYPRCPVGGDDRAAAAAQHANDTAKNVLAHKRDGYDLTYEDSDPHIRPLTPPDVLRELGTSAWSTVWVDRPAIRTSPDTVELIEDLAYCHTVRAVALMTLLAEARIPEPHVVKALRAIPQAAADRYDRFEADLLISSDALHAATLLRDEVTSRCPEPILLLLRGRIRKALWDRPGAAADLCAGLAAHGGPVPVEGESLANRHYGAHVAATLFASFLEVPTLRWPLAAAWAASGLVTEWLEWAKWASGYPESARANLGGLIPYVLSDSSADLVDAPLPANWADLIESAGEQASNVRT</sequence>
<dbReference type="EMBL" id="CP008954">
    <property type="protein sequence ID" value="AIG81282.1"/>
    <property type="molecule type" value="Genomic_DNA"/>
</dbReference>
<organism evidence="1 2">
    <name type="scientific">Amycolatopsis japonica</name>
    <dbReference type="NCBI Taxonomy" id="208439"/>
    <lineage>
        <taxon>Bacteria</taxon>
        <taxon>Bacillati</taxon>
        <taxon>Actinomycetota</taxon>
        <taxon>Actinomycetes</taxon>
        <taxon>Pseudonocardiales</taxon>
        <taxon>Pseudonocardiaceae</taxon>
        <taxon>Amycolatopsis</taxon>
        <taxon>Amycolatopsis japonica group</taxon>
    </lineage>
</organism>
<keyword evidence="2" id="KW-1185">Reference proteome</keyword>
<accession>A0A075V4I1</accession>
<protein>
    <submittedName>
        <fullName evidence="1">Uncharacterized protein</fullName>
    </submittedName>
</protein>
<dbReference type="HOGENOM" id="CLU_732883_0_0_11"/>
<dbReference type="KEGG" id="aja:AJAP_42575"/>
<dbReference type="AlphaFoldDB" id="A0A075V4I1"/>
<name>A0A075V4I1_9PSEU</name>
<dbReference type="RefSeq" id="WP_148311771.1">
    <property type="nucleotide sequence ID" value="NZ_CP008954.1"/>
</dbReference>
<proteinExistence type="predicted"/>
<reference evidence="1 2" key="1">
    <citation type="journal article" date="2014" name="J. Biotechnol.">
        <title>Complete genome sequence of the actinobacterium Amycolatopsis japonica MG417-CF17(T) (=DSM 44213T) producing (S,S)-N,N'-ethylenediaminedisuccinic acid.</title>
        <authorList>
            <person name="Stegmann E."/>
            <person name="Albersmeier A."/>
            <person name="Spohn M."/>
            <person name="Gert H."/>
            <person name="Weber T."/>
            <person name="Wohlleben W."/>
            <person name="Kalinowski J."/>
            <person name="Ruckert C."/>
        </authorList>
    </citation>
    <scope>NUCLEOTIDE SEQUENCE [LARGE SCALE GENOMIC DNA]</scope>
    <source>
        <strain evidence="2">MG417-CF17 (DSM 44213)</strain>
        <plasmid evidence="1">pAmyja1</plasmid>
    </source>
</reference>
<geneLocation type="plasmid" evidence="1 2">
    <name>pAmyja1</name>
</geneLocation>
<evidence type="ECO:0000313" key="2">
    <source>
        <dbReference type="Proteomes" id="UP000028492"/>
    </source>
</evidence>
<evidence type="ECO:0000313" key="1">
    <source>
        <dbReference type="EMBL" id="AIG81282.1"/>
    </source>
</evidence>
<keyword evidence="1" id="KW-0614">Plasmid</keyword>
<gene>
    <name evidence="1" type="ORF">AJAP_42575</name>
</gene>